<dbReference type="NCBIfam" id="NF002099">
    <property type="entry name" value="PRK00944.1"/>
    <property type="match status" value="1"/>
</dbReference>
<evidence type="ECO:0000313" key="7">
    <source>
        <dbReference type="Proteomes" id="UP000078263"/>
    </source>
</evidence>
<dbReference type="STRING" id="1112.A9D12_07655"/>
<evidence type="ECO:0000256" key="5">
    <source>
        <dbReference type="SAM" id="Phobius"/>
    </source>
</evidence>
<dbReference type="EMBL" id="CP016033">
    <property type="protein sequence ID" value="ANK14189.1"/>
    <property type="molecule type" value="Genomic_DNA"/>
</dbReference>
<keyword evidence="3 5" id="KW-1133">Transmembrane helix</keyword>
<reference evidence="6 7" key="1">
    <citation type="submission" date="2016-05" db="EMBL/GenBank/DDBJ databases">
        <title>Compelete Genome Sequence of Bacteriochlorophyll-Synthesizing Bacterium Porphyrobacter neustonensis DSM 9434.</title>
        <authorList>
            <person name="Shi X.-L."/>
            <person name="Wu Y.-H."/>
            <person name="Cheng H."/>
            <person name="Xu L."/>
            <person name="Zhang X.-Q."/>
            <person name="Wang C.-S."/>
            <person name="Xu X.-W."/>
        </authorList>
    </citation>
    <scope>NUCLEOTIDE SEQUENCE [LARGE SCALE GENOMIC DNA]</scope>
    <source>
        <strain evidence="6 7">DSM 9434</strain>
    </source>
</reference>
<evidence type="ECO:0000256" key="1">
    <source>
        <dbReference type="ARBA" id="ARBA00022475"/>
    </source>
</evidence>
<keyword evidence="7" id="KW-1185">Reference proteome</keyword>
<keyword evidence="4 5" id="KW-0472">Membrane</keyword>
<dbReference type="GO" id="GO:0005886">
    <property type="term" value="C:plasma membrane"/>
    <property type="evidence" value="ECO:0007669"/>
    <property type="project" value="InterPro"/>
</dbReference>
<accession>A0A192D8U7</accession>
<dbReference type="KEGG" id="pns:A9D12_07655"/>
<evidence type="ECO:0000256" key="2">
    <source>
        <dbReference type="ARBA" id="ARBA00022692"/>
    </source>
</evidence>
<name>A0A192D8U7_9SPHN</name>
<dbReference type="OrthoDB" id="9811954at2"/>
<protein>
    <submittedName>
        <fullName evidence="6">Uncharacterized protein</fullName>
    </submittedName>
</protein>
<keyword evidence="2 5" id="KW-0812">Transmembrane</keyword>
<feature type="transmembrane region" description="Helical" evidence="5">
    <location>
        <begin position="49"/>
        <end position="68"/>
    </location>
</feature>
<dbReference type="Pfam" id="PF10755">
    <property type="entry name" value="DUF2585"/>
    <property type="match status" value="1"/>
</dbReference>
<evidence type="ECO:0000256" key="3">
    <source>
        <dbReference type="ARBA" id="ARBA00022989"/>
    </source>
</evidence>
<keyword evidence="1" id="KW-1003">Cell membrane</keyword>
<sequence length="187" mass="20118">MVAGAITAAAILVLLAMGRTPICECGYVKLWHGQINDAGNSQHLADWYTPSHIIHGMIFYAFGWWLFVRRGLSGAQGGCWGLPLAVLLEAGWEVLENTPMVIARFRAVTANFGYSGDSVINSAADIGWMGLGFWLALRLPVRLTVALAIIGELVAGYMVRDNLTLNVIMLVYPLDAIAAWQAAGGVA</sequence>
<organism evidence="6 7">
    <name type="scientific">Erythrobacter neustonensis</name>
    <dbReference type="NCBI Taxonomy" id="1112"/>
    <lineage>
        <taxon>Bacteria</taxon>
        <taxon>Pseudomonadati</taxon>
        <taxon>Pseudomonadota</taxon>
        <taxon>Alphaproteobacteria</taxon>
        <taxon>Sphingomonadales</taxon>
        <taxon>Erythrobacteraceae</taxon>
        <taxon>Erythrobacter/Porphyrobacter group</taxon>
        <taxon>Erythrobacter</taxon>
    </lineage>
</organism>
<dbReference type="Proteomes" id="UP000078263">
    <property type="component" value="Chromosome"/>
</dbReference>
<evidence type="ECO:0000313" key="6">
    <source>
        <dbReference type="EMBL" id="ANK14189.1"/>
    </source>
</evidence>
<dbReference type="AlphaFoldDB" id="A0A192D8U7"/>
<evidence type="ECO:0000256" key="4">
    <source>
        <dbReference type="ARBA" id="ARBA00023136"/>
    </source>
</evidence>
<gene>
    <name evidence="6" type="ORF">A9D12_07655</name>
</gene>
<dbReference type="InterPro" id="IPR019691">
    <property type="entry name" value="DUF2585"/>
</dbReference>
<proteinExistence type="predicted"/>
<feature type="transmembrane region" description="Helical" evidence="5">
    <location>
        <begin position="139"/>
        <end position="159"/>
    </location>
</feature>